<feature type="compositionally biased region" description="Low complexity" evidence="1">
    <location>
        <begin position="225"/>
        <end position="234"/>
    </location>
</feature>
<feature type="compositionally biased region" description="Basic and acidic residues" evidence="1">
    <location>
        <begin position="194"/>
        <end position="205"/>
    </location>
</feature>
<organism evidence="2 3">
    <name type="scientific">Ursus maritimus</name>
    <name type="common">Polar bear</name>
    <name type="synonym">Thalarctos maritimus</name>
    <dbReference type="NCBI Taxonomy" id="29073"/>
    <lineage>
        <taxon>Eukaryota</taxon>
        <taxon>Metazoa</taxon>
        <taxon>Chordata</taxon>
        <taxon>Craniata</taxon>
        <taxon>Vertebrata</taxon>
        <taxon>Euteleostomi</taxon>
        <taxon>Mammalia</taxon>
        <taxon>Eutheria</taxon>
        <taxon>Laurasiatheria</taxon>
        <taxon>Carnivora</taxon>
        <taxon>Caniformia</taxon>
        <taxon>Ursidae</taxon>
        <taxon>Ursus</taxon>
    </lineage>
</organism>
<dbReference type="KEGG" id="umr:121105378"/>
<feature type="region of interest" description="Disordered" evidence="1">
    <location>
        <begin position="608"/>
        <end position="773"/>
    </location>
</feature>
<evidence type="ECO:0000313" key="2">
    <source>
        <dbReference type="Proteomes" id="UP000261680"/>
    </source>
</evidence>
<dbReference type="AlphaFoldDB" id="A0A8M1GRZ9"/>
<evidence type="ECO:0000256" key="1">
    <source>
        <dbReference type="SAM" id="MobiDB-lite"/>
    </source>
</evidence>
<feature type="compositionally biased region" description="Basic and acidic residues" evidence="1">
    <location>
        <begin position="628"/>
        <end position="639"/>
    </location>
</feature>
<feature type="compositionally biased region" description="Basic and acidic residues" evidence="1">
    <location>
        <begin position="694"/>
        <end position="705"/>
    </location>
</feature>
<dbReference type="GeneID" id="121105378"/>
<name>A0A8M1GRZ9_URSMA</name>
<dbReference type="RefSeq" id="XP_040497885.1">
    <property type="nucleotide sequence ID" value="XM_040641951.1"/>
</dbReference>
<proteinExistence type="predicted"/>
<feature type="compositionally biased region" description="Basic and acidic residues" evidence="1">
    <location>
        <begin position="378"/>
        <end position="389"/>
    </location>
</feature>
<feature type="compositionally biased region" description="Pro residues" evidence="1">
    <location>
        <begin position="274"/>
        <end position="285"/>
    </location>
</feature>
<gene>
    <name evidence="3" type="primary">LOC121105378</name>
</gene>
<protein>
    <submittedName>
        <fullName evidence="3">Trithorax group protein osa-like</fullName>
    </submittedName>
</protein>
<feature type="compositionally biased region" description="Pro residues" evidence="1">
    <location>
        <begin position="524"/>
        <end position="535"/>
    </location>
</feature>
<feature type="region of interest" description="Disordered" evidence="1">
    <location>
        <begin position="1"/>
        <end position="89"/>
    </location>
</feature>
<feature type="region of interest" description="Disordered" evidence="1">
    <location>
        <begin position="108"/>
        <end position="339"/>
    </location>
</feature>
<keyword evidence="2" id="KW-1185">Reference proteome</keyword>
<feature type="compositionally biased region" description="Basic and acidic residues" evidence="1">
    <location>
        <begin position="444"/>
        <end position="455"/>
    </location>
</feature>
<reference evidence="3" key="1">
    <citation type="submission" date="2025-08" db="UniProtKB">
        <authorList>
            <consortium name="RefSeq"/>
        </authorList>
    </citation>
    <scope>IDENTIFICATION</scope>
    <source>
        <tissue evidence="3">Whole blood</tissue>
    </source>
</reference>
<feature type="region of interest" description="Disordered" evidence="1">
    <location>
        <begin position="358"/>
        <end position="589"/>
    </location>
</feature>
<feature type="compositionally biased region" description="Polar residues" evidence="1">
    <location>
        <begin position="760"/>
        <end position="773"/>
    </location>
</feature>
<feature type="compositionally biased region" description="Basic and acidic residues" evidence="1">
    <location>
        <begin position="128"/>
        <end position="139"/>
    </location>
</feature>
<sequence length="773" mass="80842">MQGSIGSIPVLPEAKPSVDSATKAEGDTAPPPRGPRPAAGSGQRRSPEPPGDWVLRGQGSAENGGCSRPGGPGRGSEEPQSGLFQQGAPEVQAGFRRVWGSLCSSGGFGPWHYPAHSKDSTGKALGPENREVPPAEAHTHPPVHPPLRSGPPLGAGSRPLADPSQASSAQERLGHRRLPPEPVARYCCNLRTKAGGEEGARRGGDEIPLSAVPLPPGSDPRLPRTRPGLRLALPFDPRLVEPRAPQPRPSPALTLPRARGQSSGHPDRTEVAPRPLPAAPPPRGPRPAAGSGQRRSPEPPGDWVLRGQGSAENGGCSRPGGPGRGSEEPQSGLFQQGAPEVQAGFRRVWGSLCSSGGFGPWHYPAHSKDSTGKALGPENREVPPAEAHTHPPVHPPLRSGPPLGAGSRPLADPSQASSAQERLGHRRLPPEPVARYCCNLRTKAGGEEGARRGGDEIPLSAVPLPPGSDPRLPRTRPGLRLALPFDPRLVEPRAPQPRPSPALTLPRARGQSSGHPDRTEVAPRPLPAAPPPRGPRPAAGSGQRRSPEPPGDWVLRGQGSAENGGCSRPGGPGRGSEEPQSGLFQQGAPEVQAGFRRVWGSLCSSGGFGPWHYPAHSKDSTGKALGPENREVPPAEAHTHPPVHPPLRSGPPLGAGSRPLADPSQASSAQERLGHRRLPPEPVARYCCNLRTKAGGEEGARRGGDEIPLSAVPLPPGSDPRLPRTRPGLRLALPFDPRLVEPRAPQPRPSPALTLPRARGQSSGHPDRTVTTP</sequence>
<evidence type="ECO:0000313" key="3">
    <source>
        <dbReference type="RefSeq" id="XP_040497885.1"/>
    </source>
</evidence>
<feature type="compositionally biased region" description="Low complexity" evidence="1">
    <location>
        <begin position="475"/>
        <end position="484"/>
    </location>
</feature>
<dbReference type="Proteomes" id="UP000261680">
    <property type="component" value="Unplaced"/>
</dbReference>
<feature type="compositionally biased region" description="Low complexity" evidence="1">
    <location>
        <begin position="725"/>
        <end position="734"/>
    </location>
</feature>
<accession>A0A8M1GRZ9</accession>